<name>A0ABU5F7Y1_9BACT</name>
<protein>
    <submittedName>
        <fullName evidence="1">Uncharacterized protein</fullName>
    </submittedName>
</protein>
<gene>
    <name evidence="1" type="ORF">R5W23_003402</name>
</gene>
<evidence type="ECO:0000313" key="2">
    <source>
        <dbReference type="Proteomes" id="UP001272242"/>
    </source>
</evidence>
<comment type="caution">
    <text evidence="1">The sequence shown here is derived from an EMBL/GenBank/DDBJ whole genome shotgun (WGS) entry which is preliminary data.</text>
</comment>
<dbReference type="EMBL" id="JAXBLV010000203">
    <property type="protein sequence ID" value="MDY3561971.1"/>
    <property type="molecule type" value="Genomic_DNA"/>
</dbReference>
<organism evidence="1 2">
    <name type="scientific">Gemmata algarum</name>
    <dbReference type="NCBI Taxonomy" id="2975278"/>
    <lineage>
        <taxon>Bacteria</taxon>
        <taxon>Pseudomonadati</taxon>
        <taxon>Planctomycetota</taxon>
        <taxon>Planctomycetia</taxon>
        <taxon>Gemmatales</taxon>
        <taxon>Gemmataceae</taxon>
        <taxon>Gemmata</taxon>
    </lineage>
</organism>
<evidence type="ECO:0000313" key="1">
    <source>
        <dbReference type="EMBL" id="MDY3561971.1"/>
    </source>
</evidence>
<reference evidence="2" key="1">
    <citation type="journal article" date="2023" name="Mar. Drugs">
        <title>Gemmata algarum, a Novel Planctomycete Isolated from an Algal Mat, Displays Antimicrobial Activity.</title>
        <authorList>
            <person name="Kumar G."/>
            <person name="Kallscheuer N."/>
            <person name="Kashif M."/>
            <person name="Ahamad S."/>
            <person name="Jagadeeshwari U."/>
            <person name="Pannikurungottu S."/>
            <person name="Haufschild T."/>
            <person name="Kabuu M."/>
            <person name="Sasikala C."/>
            <person name="Jogler C."/>
            <person name="Ramana C."/>
        </authorList>
    </citation>
    <scope>NUCLEOTIDE SEQUENCE [LARGE SCALE GENOMIC DNA]</scope>
    <source>
        <strain evidence="2">JC673</strain>
    </source>
</reference>
<keyword evidence="2" id="KW-1185">Reference proteome</keyword>
<sequence>MIAEFALTPWVFDQTAHHNSTEDWRIWLSTLAHRMFPQRNLCPVLVTDLSGLWTEAARKFVDQISDHRAKGYAQRLFAQIGARLVRRQLAPGAVNPAREDWWAQAGCRASTVELIDRLIATAGCHATLTGTLSALRSLADVEDDRFWQDISVEWSPLATVPAQVATLRKLSLHGEFVWLATPYATGARHDETPFACAMIRDVFRRPRGFDPPVEVELHTQRPHVGTVAEHLDAVCEAVLPYLPKAQTVRHVVWEKLLERIALAGVFTTTSTGRKHAPRWGVHMGHIARKHEAQSGATHEWKQLNDDRVGYWFGQFGSRGHNNFVTSEEIRR</sequence>
<proteinExistence type="predicted"/>
<dbReference type="Proteomes" id="UP001272242">
    <property type="component" value="Unassembled WGS sequence"/>
</dbReference>
<dbReference type="RefSeq" id="WP_320688310.1">
    <property type="nucleotide sequence ID" value="NZ_JAXBLV010000203.1"/>
</dbReference>
<accession>A0ABU5F7Y1</accession>